<gene>
    <name evidence="1" type="ORF">CWI83_06280</name>
</gene>
<dbReference type="OrthoDB" id="277390at2"/>
<dbReference type="AlphaFoldDB" id="A0A432ZKW6"/>
<dbReference type="Proteomes" id="UP000288279">
    <property type="component" value="Unassembled WGS sequence"/>
</dbReference>
<dbReference type="Pfam" id="PF07209">
    <property type="entry name" value="DUF1415"/>
    <property type="match status" value="1"/>
</dbReference>
<dbReference type="InterPro" id="IPR009858">
    <property type="entry name" value="DUF1415"/>
</dbReference>
<reference evidence="1 2" key="1">
    <citation type="journal article" date="2011" name="Front. Microbiol.">
        <title>Genomic signatures of strain selection and enhancement in Bacillus atrophaeus var. globigii, a historical biowarfare simulant.</title>
        <authorList>
            <person name="Gibbons H.S."/>
            <person name="Broomall S.M."/>
            <person name="McNew L.A."/>
            <person name="Daligault H."/>
            <person name="Chapman C."/>
            <person name="Bruce D."/>
            <person name="Karavis M."/>
            <person name="Krepps M."/>
            <person name="McGregor P.A."/>
            <person name="Hong C."/>
            <person name="Park K.H."/>
            <person name="Akmal A."/>
            <person name="Feldman A."/>
            <person name="Lin J.S."/>
            <person name="Chang W.E."/>
            <person name="Higgs B.W."/>
            <person name="Demirev P."/>
            <person name="Lindquist J."/>
            <person name="Liem A."/>
            <person name="Fochler E."/>
            <person name="Read T.D."/>
            <person name="Tapia R."/>
            <person name="Johnson S."/>
            <person name="Bishop-Lilly K.A."/>
            <person name="Detter C."/>
            <person name="Han C."/>
            <person name="Sozhamannan S."/>
            <person name="Rosenzweig C.N."/>
            <person name="Skowronski E.W."/>
        </authorList>
    </citation>
    <scope>NUCLEOTIDE SEQUENCE [LARGE SCALE GENOMIC DNA]</scope>
    <source>
        <strain evidence="1 2">PIT1</strain>
    </source>
</reference>
<dbReference type="EMBL" id="PIQG01000002">
    <property type="protein sequence ID" value="RUO78621.1"/>
    <property type="molecule type" value="Genomic_DNA"/>
</dbReference>
<name>A0A432ZKW6_9GAMM</name>
<organism evidence="1 2">
    <name type="scientific">Pseudidiomarina taiwanensis</name>
    <dbReference type="NCBI Taxonomy" id="337250"/>
    <lineage>
        <taxon>Bacteria</taxon>
        <taxon>Pseudomonadati</taxon>
        <taxon>Pseudomonadota</taxon>
        <taxon>Gammaproteobacteria</taxon>
        <taxon>Alteromonadales</taxon>
        <taxon>Idiomarinaceae</taxon>
        <taxon>Pseudidiomarina</taxon>
    </lineage>
</organism>
<comment type="caution">
    <text evidence="1">The sequence shown here is derived from an EMBL/GenBank/DDBJ whole genome shotgun (WGS) entry which is preliminary data.</text>
</comment>
<keyword evidence="2" id="KW-1185">Reference proteome</keyword>
<evidence type="ECO:0000313" key="2">
    <source>
        <dbReference type="Proteomes" id="UP000288279"/>
    </source>
</evidence>
<evidence type="ECO:0000313" key="1">
    <source>
        <dbReference type="EMBL" id="RUO78621.1"/>
    </source>
</evidence>
<protein>
    <submittedName>
        <fullName evidence="1">DUF1415 domain-containing protein</fullName>
    </submittedName>
</protein>
<sequence>MSQQITEATLIVQTRAWVEQVVVKYNFCPFAKPEVVHDRIRYQVFSGQDLEPLVAKLEQEYQYLEQNSACATTLLIVPMLESFTEYLAVLQLLEQQLEKAGYEGVFQLASFHPEYVFADAEATDSANYTNRSPYPTFHILREANLSVAIDQNSWVDDIPARNIDFTRRRGEVFWQRLLTEIKGEAGATKN</sequence>
<proteinExistence type="predicted"/>
<accession>A0A432ZKW6</accession>
<dbReference type="RefSeq" id="WP_126827214.1">
    <property type="nucleotide sequence ID" value="NZ_PIQG01000002.1"/>
</dbReference>